<dbReference type="InterPro" id="IPR029787">
    <property type="entry name" value="Nucleotide_cyclase"/>
</dbReference>
<dbReference type="PANTHER" id="PTHR44757:SF2">
    <property type="entry name" value="BIOFILM ARCHITECTURE MAINTENANCE PROTEIN MBAA"/>
    <property type="match status" value="1"/>
</dbReference>
<dbReference type="InterPro" id="IPR000014">
    <property type="entry name" value="PAS"/>
</dbReference>
<dbReference type="FunFam" id="3.30.70.270:FF:000001">
    <property type="entry name" value="Diguanylate cyclase domain protein"/>
    <property type="match status" value="1"/>
</dbReference>
<dbReference type="PANTHER" id="PTHR44757">
    <property type="entry name" value="DIGUANYLATE CYCLASE DGCP"/>
    <property type="match status" value="1"/>
</dbReference>
<dbReference type="InterPro" id="IPR001610">
    <property type="entry name" value="PAC"/>
</dbReference>
<dbReference type="SUPFAM" id="SSF55785">
    <property type="entry name" value="PYP-like sensor domain (PAS domain)"/>
    <property type="match status" value="4"/>
</dbReference>
<proteinExistence type="predicted"/>
<keyword evidence="4" id="KW-1185">Reference proteome</keyword>
<dbReference type="SMART" id="SM00086">
    <property type="entry name" value="PAC"/>
    <property type="match status" value="3"/>
</dbReference>
<dbReference type="KEGG" id="melm:C7H73_13245"/>
<name>A0A2P1NPZ5_9BURK</name>
<dbReference type="Pfam" id="PF08448">
    <property type="entry name" value="PAS_4"/>
    <property type="match status" value="1"/>
</dbReference>
<reference evidence="4" key="1">
    <citation type="submission" date="2018-03" db="EMBL/GenBank/DDBJ databases">
        <title>Genome sequencing of Melaminivora sp. strain SC2-7.</title>
        <authorList>
            <person name="Kim S.-J."/>
            <person name="Heo J."/>
            <person name="Ahn J.-H."/>
            <person name="Kwon S.-W."/>
        </authorList>
    </citation>
    <scope>NUCLEOTIDE SEQUENCE [LARGE SCALE GENOMIC DNA]</scope>
    <source>
        <strain evidence="4">SC2-7</strain>
    </source>
</reference>
<dbReference type="SUPFAM" id="SSF55073">
    <property type="entry name" value="Nucleotide cyclase"/>
    <property type="match status" value="1"/>
</dbReference>
<dbReference type="Pfam" id="PF13426">
    <property type="entry name" value="PAS_9"/>
    <property type="match status" value="1"/>
</dbReference>
<dbReference type="InterPro" id="IPR013656">
    <property type="entry name" value="PAS_4"/>
</dbReference>
<dbReference type="Gene3D" id="3.30.450.20">
    <property type="entry name" value="PAS domain"/>
    <property type="match status" value="6"/>
</dbReference>
<dbReference type="Gene3D" id="3.30.70.270">
    <property type="match status" value="1"/>
</dbReference>
<protein>
    <submittedName>
        <fullName evidence="3">Sensor domain-containing diguanylate cyclase</fullName>
    </submittedName>
</protein>
<feature type="domain" description="GGDEF" evidence="2">
    <location>
        <begin position="812"/>
        <end position="946"/>
    </location>
</feature>
<dbReference type="Pfam" id="PF08447">
    <property type="entry name" value="PAS_3"/>
    <property type="match status" value="2"/>
</dbReference>
<dbReference type="InterPro" id="IPR013655">
    <property type="entry name" value="PAS_fold_3"/>
</dbReference>
<organism evidence="3 4">
    <name type="scientific">Pulveribacter suum</name>
    <dbReference type="NCBI Taxonomy" id="2116657"/>
    <lineage>
        <taxon>Bacteria</taxon>
        <taxon>Pseudomonadati</taxon>
        <taxon>Pseudomonadota</taxon>
        <taxon>Betaproteobacteria</taxon>
        <taxon>Burkholderiales</taxon>
        <taxon>Comamonadaceae</taxon>
        <taxon>Pulveribacter</taxon>
    </lineage>
</organism>
<dbReference type="GO" id="GO:0003824">
    <property type="term" value="F:catalytic activity"/>
    <property type="evidence" value="ECO:0007669"/>
    <property type="project" value="UniProtKB-ARBA"/>
</dbReference>
<evidence type="ECO:0000259" key="1">
    <source>
        <dbReference type="PROSITE" id="PS50112"/>
    </source>
</evidence>
<dbReference type="PROSITE" id="PS50112">
    <property type="entry name" value="PAS"/>
    <property type="match status" value="1"/>
</dbReference>
<dbReference type="SMART" id="SM00267">
    <property type="entry name" value="GGDEF"/>
    <property type="match status" value="1"/>
</dbReference>
<dbReference type="NCBIfam" id="TIGR00254">
    <property type="entry name" value="GGDEF"/>
    <property type="match status" value="1"/>
</dbReference>
<gene>
    <name evidence="3" type="ORF">C7H73_13245</name>
</gene>
<sequence length="960" mass="105875">MAVAASVQVQTLLSGLDYTLASLSTVYATGGDESFARAVGAVHDAYPPGIVMQIAVANAAGDIVYSNLEPGGAPPAAVSIRDREHFQVHANGRAQGMYVSRPVLGRVSQRWAVQLSRAVRGEGGFRGVMVLSLSPDYIAHYLQALSGGTGDVVSLVRSDGAYVARSLRQEEVLGQSLPPGRLEQAMAARERGGQSRHWGGDGAQWLRAWSQVPGQPLVAGVELDRQAAHAQDDADWRRVLWRNGVGTGLVLSGSLLAAWLALQRQRSEQMRRRAEQRFARLAQEAPGGLFQCRQDARGALQLVFSTPQFHALHGLRPGAGSAGIQGLQEGVWPEDLPALASSVQSSLQGRDAWDHRYRVRDNRAPDGWRWLHGYARTQQEEDGTLLWHGFVHDVTQDQAAQEATRQSEERLRMTVRAVRDGLWEWDCSHGRVHWDARCFDMLGYADAALQLDIDTFLAMVHPGDLGHVKERLARHVGQSEEFRVEMRLRTANAGWRSIESRGEVTLRDAHGRALRMLGTHTDIHERVEQARLISALLDKGSALVFVASPQRDILYANERAALAFGLAAGTQEQPQSLRLLHPDEASFRRFAQLYDSLREQSGLRIEWLLRLGDGSQRWFDMQGRLLDPHDSEGNVVWTLVDIDARRRAESSLMHMRRTLGAIIDRFPSGILVADEQGLLVVAANQELVEILQLQQEPSTLVGMPLAQLQELLPSPLDETLLQRTEGGDFRVGTSVQPLADGRHLEVGALALRDAGQAIGHCWVISDVTERRQRERQLETMALTDALTGVPNRRAFMERLDTEIGHLQAGLVPHAALLMLDIDHFKRVNDTWGHAVGDIVLRDLAQGVSRMLRRQDMVGRMGGEEFAVLLSGAGVQAAHQRAEELRRAVQAREIRLDDGTVLRITISLGVYGLTAQDADGSAGLERADAAMYFSKRNGRNQSTVWRADLPALGPPESQSVT</sequence>
<dbReference type="CDD" id="cd00130">
    <property type="entry name" value="PAS"/>
    <property type="match status" value="1"/>
</dbReference>
<dbReference type="InterPro" id="IPR000160">
    <property type="entry name" value="GGDEF_dom"/>
</dbReference>
<evidence type="ECO:0000313" key="4">
    <source>
        <dbReference type="Proteomes" id="UP000241829"/>
    </source>
</evidence>
<dbReference type="Proteomes" id="UP000241829">
    <property type="component" value="Chromosome"/>
</dbReference>
<evidence type="ECO:0000259" key="2">
    <source>
        <dbReference type="PROSITE" id="PS50887"/>
    </source>
</evidence>
<dbReference type="CDD" id="cd12914">
    <property type="entry name" value="PDC1_DGC_like"/>
    <property type="match status" value="1"/>
</dbReference>
<dbReference type="CDD" id="cd01949">
    <property type="entry name" value="GGDEF"/>
    <property type="match status" value="1"/>
</dbReference>
<dbReference type="Pfam" id="PF00990">
    <property type="entry name" value="GGDEF"/>
    <property type="match status" value="1"/>
</dbReference>
<dbReference type="InterPro" id="IPR043128">
    <property type="entry name" value="Rev_trsase/Diguanyl_cyclase"/>
</dbReference>
<dbReference type="InterPro" id="IPR052155">
    <property type="entry name" value="Biofilm_reg_signaling"/>
</dbReference>
<feature type="domain" description="PAS" evidence="1">
    <location>
        <begin position="407"/>
        <end position="479"/>
    </location>
</feature>
<dbReference type="PROSITE" id="PS50887">
    <property type="entry name" value="GGDEF"/>
    <property type="match status" value="1"/>
</dbReference>
<dbReference type="SMART" id="SM00091">
    <property type="entry name" value="PAS"/>
    <property type="match status" value="4"/>
</dbReference>
<dbReference type="AlphaFoldDB" id="A0A2P1NPZ5"/>
<dbReference type="EMBL" id="CP027792">
    <property type="protein sequence ID" value="AVP59129.1"/>
    <property type="molecule type" value="Genomic_DNA"/>
</dbReference>
<accession>A0A2P1NPZ5</accession>
<dbReference type="InterPro" id="IPR035965">
    <property type="entry name" value="PAS-like_dom_sf"/>
</dbReference>
<evidence type="ECO:0000313" key="3">
    <source>
        <dbReference type="EMBL" id="AVP59129.1"/>
    </source>
</evidence>
<dbReference type="CDD" id="cd12915">
    <property type="entry name" value="PDC2_DGC_like"/>
    <property type="match status" value="1"/>
</dbReference>